<evidence type="ECO:0000313" key="2">
    <source>
        <dbReference type="EMBL" id="RSD21076.1"/>
    </source>
</evidence>
<evidence type="ECO:0000313" key="3">
    <source>
        <dbReference type="Proteomes" id="UP000279911"/>
    </source>
</evidence>
<proteinExistence type="predicted"/>
<protein>
    <recommendedName>
        <fullName evidence="1">Lambda phage tail tube protein N-terminal domain-containing protein</fullName>
    </recommendedName>
</protein>
<feature type="domain" description="Lambda phage tail tube protein N-terminal" evidence="1">
    <location>
        <begin position="15"/>
        <end position="127"/>
    </location>
</feature>
<evidence type="ECO:0000259" key="1">
    <source>
        <dbReference type="Pfam" id="PF16461"/>
    </source>
</evidence>
<dbReference type="Pfam" id="PF16461">
    <property type="entry name" value="Phage_TTP_12"/>
    <property type="match status" value="1"/>
</dbReference>
<accession>A0A427TE58</accession>
<dbReference type="RefSeq" id="WP_125482253.1">
    <property type="nucleotide sequence ID" value="NZ_RSFW01000037.1"/>
</dbReference>
<dbReference type="EMBL" id="RSFW01000037">
    <property type="protein sequence ID" value="RSD21076.1"/>
    <property type="molecule type" value="Genomic_DNA"/>
</dbReference>
<sequence>MPYASMGTKLKKGTTAIADLTSIGGLDLSADTIETTTLDSQDGFRTYTGGLKDGGDISLSGYFDPTSHQGLYTDFVAGTKSPYTIEFPMGAKWSFDGIVTGYNTSAEMEDNISFEATIKVSGKPTLTVPPAV</sequence>
<gene>
    <name evidence="2" type="ORF">EJA10_22525</name>
</gene>
<dbReference type="Gene3D" id="4.10.410.40">
    <property type="match status" value="1"/>
</dbReference>
<organism evidence="2 3">
    <name type="scientific">Mesobacillus subterraneus</name>
    <dbReference type="NCBI Taxonomy" id="285983"/>
    <lineage>
        <taxon>Bacteria</taxon>
        <taxon>Bacillati</taxon>
        <taxon>Bacillota</taxon>
        <taxon>Bacilli</taxon>
        <taxon>Bacillales</taxon>
        <taxon>Bacillaceae</taxon>
        <taxon>Mesobacillus</taxon>
    </lineage>
</organism>
<dbReference type="AlphaFoldDB" id="A0A427TE58"/>
<comment type="caution">
    <text evidence="2">The sequence shown here is derived from an EMBL/GenBank/DDBJ whole genome shotgun (WGS) entry which is preliminary data.</text>
</comment>
<dbReference type="OrthoDB" id="4206561at2"/>
<dbReference type="InterPro" id="IPR032494">
    <property type="entry name" value="Phage_TTP_N"/>
</dbReference>
<dbReference type="Proteomes" id="UP000279911">
    <property type="component" value="Unassembled WGS sequence"/>
</dbReference>
<reference evidence="3" key="1">
    <citation type="submission" date="2018-12" db="EMBL/GenBank/DDBJ databases">
        <title>Bacillus chawlae sp. nov., Bacillus glennii sp. nov., and Bacillus saganii sp. nov. Isolated from the Vehicle Assembly Building at Kennedy Space Center where the Viking Spacecraft were Assembled.</title>
        <authorList>
            <person name="Seuylemezian A."/>
            <person name="Vaishampayan P."/>
        </authorList>
    </citation>
    <scope>NUCLEOTIDE SEQUENCE [LARGE SCALE GENOMIC DNA]</scope>
    <source>
        <strain evidence="3">DSM 13966</strain>
    </source>
</reference>
<name>A0A427TE58_9BACI</name>